<dbReference type="Proteomes" id="UP000294444">
    <property type="component" value="Chromosome"/>
</dbReference>
<keyword evidence="3" id="KW-1185">Reference proteome</keyword>
<protein>
    <submittedName>
        <fullName evidence="2">N-acetyltransferase</fullName>
    </submittedName>
</protein>
<dbReference type="GO" id="GO:0016747">
    <property type="term" value="F:acyltransferase activity, transferring groups other than amino-acyl groups"/>
    <property type="evidence" value="ECO:0007669"/>
    <property type="project" value="InterPro"/>
</dbReference>
<evidence type="ECO:0000313" key="3">
    <source>
        <dbReference type="Proteomes" id="UP000294444"/>
    </source>
</evidence>
<dbReference type="CDD" id="cd04301">
    <property type="entry name" value="NAT_SF"/>
    <property type="match status" value="1"/>
</dbReference>
<dbReference type="AlphaFoldDB" id="A0A4P7CKM7"/>
<keyword evidence="2" id="KW-0808">Transferase</keyword>
<gene>
    <name evidence="2" type="ORF">EXH44_08330</name>
</gene>
<accession>A0A4P7CKM7</accession>
<sequence length="107" mass="11667">MLFSQLRIGQHIAVALAPLAVHPDFQKQGVGSSLILKGHQIAKELGYHHSIVLGDPNYYAKFGYQTAKLFGIVAPFEIPDEYFMISSLDSSDITVSGPVIYAEAFGI</sequence>
<proteinExistence type="predicted"/>
<name>A0A4P7CKM7_9PAST</name>
<evidence type="ECO:0000313" key="2">
    <source>
        <dbReference type="EMBL" id="QBQ64765.1"/>
    </source>
</evidence>
<reference evidence="2 3" key="1">
    <citation type="submission" date="2019-03" db="EMBL/GenBank/DDBJ databases">
        <authorList>
            <person name="Che Y."/>
            <person name="Zhou L."/>
        </authorList>
    </citation>
    <scope>NUCLEOTIDE SEQUENCE [LARGE SCALE GENOMIC DNA]</scope>
    <source>
        <strain evidence="2 3">AIFJ1607</strain>
    </source>
</reference>
<evidence type="ECO:0000259" key="1">
    <source>
        <dbReference type="PROSITE" id="PS51186"/>
    </source>
</evidence>
<organism evidence="2 3">
    <name type="scientific">Actinobacillus indolicus</name>
    <dbReference type="NCBI Taxonomy" id="51049"/>
    <lineage>
        <taxon>Bacteria</taxon>
        <taxon>Pseudomonadati</taxon>
        <taxon>Pseudomonadota</taxon>
        <taxon>Gammaproteobacteria</taxon>
        <taxon>Pasteurellales</taxon>
        <taxon>Pasteurellaceae</taxon>
        <taxon>Actinobacillus</taxon>
    </lineage>
</organism>
<dbReference type="RefSeq" id="WP_162857558.1">
    <property type="nucleotide sequence ID" value="NZ_CP038145.1"/>
</dbReference>
<dbReference type="KEGG" id="aio:EXH44_08330"/>
<feature type="domain" description="N-acetyltransferase" evidence="1">
    <location>
        <begin position="1"/>
        <end position="89"/>
    </location>
</feature>
<dbReference type="Gene3D" id="3.40.630.30">
    <property type="match status" value="1"/>
</dbReference>
<dbReference type="SUPFAM" id="SSF55729">
    <property type="entry name" value="Acyl-CoA N-acyltransferases (Nat)"/>
    <property type="match status" value="1"/>
</dbReference>
<dbReference type="Pfam" id="PF13508">
    <property type="entry name" value="Acetyltransf_7"/>
    <property type="match status" value="1"/>
</dbReference>
<dbReference type="InterPro" id="IPR000182">
    <property type="entry name" value="GNAT_dom"/>
</dbReference>
<dbReference type="PROSITE" id="PS51186">
    <property type="entry name" value="GNAT"/>
    <property type="match status" value="1"/>
</dbReference>
<dbReference type="InterPro" id="IPR016181">
    <property type="entry name" value="Acyl_CoA_acyltransferase"/>
</dbReference>
<dbReference type="EMBL" id="CP038145">
    <property type="protein sequence ID" value="QBQ64765.1"/>
    <property type="molecule type" value="Genomic_DNA"/>
</dbReference>